<dbReference type="InterPro" id="IPR018968">
    <property type="entry name" value="Phasin"/>
</dbReference>
<feature type="region of interest" description="Disordered" evidence="1">
    <location>
        <begin position="29"/>
        <end position="50"/>
    </location>
</feature>
<comment type="caution">
    <text evidence="3">The sequence shown here is derived from an EMBL/GenBank/DDBJ whole genome shotgun (WGS) entry which is preliminary data.</text>
</comment>
<evidence type="ECO:0000313" key="3">
    <source>
        <dbReference type="EMBL" id="MCL6679309.1"/>
    </source>
</evidence>
<evidence type="ECO:0000256" key="1">
    <source>
        <dbReference type="SAM" id="MobiDB-lite"/>
    </source>
</evidence>
<gene>
    <name evidence="3" type="ORF">LZ519_08305</name>
</gene>
<reference evidence="3" key="1">
    <citation type="submission" date="2022-05" db="EMBL/GenBank/DDBJ databases">
        <authorList>
            <person name="Jo J.-H."/>
            <person name="Im W.-T."/>
        </authorList>
    </citation>
    <scope>NUCLEOTIDE SEQUENCE</scope>
    <source>
        <strain evidence="3">RG327</strain>
    </source>
</reference>
<dbReference type="Pfam" id="PF09361">
    <property type="entry name" value="Phasin_2"/>
    <property type="match status" value="1"/>
</dbReference>
<name>A0ABT0RGC9_9SPHN</name>
<keyword evidence="4" id="KW-1185">Reference proteome</keyword>
<sequence length="211" mass="22566">MIADTDASAEAIVEAVEASNEAAVKVAKSAAKKRSKTAKRARRQSRPNVGAQKRIEDMTNDANIFAGFGAFPGAGSFEKLFTDVAGRGEEVAKRSRKAAEELADISRGNVEAFVEASRIAVSGAQSIGQDVVAKSRDSLEKTANTVRSFTEAKSPTELLQLQSDFARTAFDRFVEESSALTESFVKLAGEAFQPISNRASANVERFNQIAA</sequence>
<dbReference type="EMBL" id="JAMGBC010000001">
    <property type="protein sequence ID" value="MCL6679309.1"/>
    <property type="molecule type" value="Genomic_DNA"/>
</dbReference>
<accession>A0ABT0RGC9</accession>
<dbReference type="RefSeq" id="WP_249868215.1">
    <property type="nucleotide sequence ID" value="NZ_JAMGBC010000001.1"/>
</dbReference>
<feature type="compositionally biased region" description="Basic residues" evidence="1">
    <location>
        <begin position="30"/>
        <end position="45"/>
    </location>
</feature>
<evidence type="ECO:0000313" key="4">
    <source>
        <dbReference type="Proteomes" id="UP001165343"/>
    </source>
</evidence>
<feature type="domain" description="Phasin" evidence="2">
    <location>
        <begin position="100"/>
        <end position="198"/>
    </location>
</feature>
<protein>
    <submittedName>
        <fullName evidence="3">Phasin family protein</fullName>
    </submittedName>
</protein>
<proteinExistence type="predicted"/>
<dbReference type="InterPro" id="IPR010127">
    <property type="entry name" value="Phasin_subfam-1"/>
</dbReference>
<organism evidence="3 4">
    <name type="scientific">Sphingomonas anseongensis</name>
    <dbReference type="NCBI Taxonomy" id="2908207"/>
    <lineage>
        <taxon>Bacteria</taxon>
        <taxon>Pseudomonadati</taxon>
        <taxon>Pseudomonadota</taxon>
        <taxon>Alphaproteobacteria</taxon>
        <taxon>Sphingomonadales</taxon>
        <taxon>Sphingomonadaceae</taxon>
        <taxon>Sphingomonas</taxon>
    </lineage>
</organism>
<evidence type="ECO:0000259" key="2">
    <source>
        <dbReference type="Pfam" id="PF09361"/>
    </source>
</evidence>
<dbReference type="Proteomes" id="UP001165343">
    <property type="component" value="Unassembled WGS sequence"/>
</dbReference>
<dbReference type="NCBIfam" id="TIGR01841">
    <property type="entry name" value="phasin"/>
    <property type="match status" value="1"/>
</dbReference>